<evidence type="ECO:0000256" key="1">
    <source>
        <dbReference type="ARBA" id="ARBA00001964"/>
    </source>
</evidence>
<evidence type="ECO:0000256" key="5">
    <source>
        <dbReference type="ARBA" id="ARBA00051911"/>
    </source>
</evidence>
<dbReference type="GO" id="GO:0006099">
    <property type="term" value="P:tricarboxylic acid cycle"/>
    <property type="evidence" value="ECO:0007669"/>
    <property type="project" value="UniProtKB-KW"/>
</dbReference>
<dbReference type="InterPro" id="IPR031717">
    <property type="entry name" value="ODO-1/KGD_C"/>
</dbReference>
<dbReference type="AlphaFoldDB" id="A0A6J4R8V4"/>
<dbReference type="Gene3D" id="3.40.50.11610">
    <property type="entry name" value="Multifunctional 2-oxoglutarate metabolism enzyme, C-terminal domain"/>
    <property type="match status" value="1"/>
</dbReference>
<dbReference type="Gene3D" id="3.40.50.970">
    <property type="match status" value="1"/>
</dbReference>
<dbReference type="PANTHER" id="PTHR23152:SF4">
    <property type="entry name" value="2-OXOADIPATE DEHYDROGENASE COMPLEX COMPONENT E1"/>
    <property type="match status" value="1"/>
</dbReference>
<proteinExistence type="predicted"/>
<feature type="domain" description="Transketolase-like pyrimidine-binding" evidence="7">
    <location>
        <begin position="587"/>
        <end position="781"/>
    </location>
</feature>
<dbReference type="SUPFAM" id="SSF52518">
    <property type="entry name" value="Thiamin diphosphate-binding fold (THDP-binding)"/>
    <property type="match status" value="2"/>
</dbReference>
<dbReference type="SMART" id="SM00861">
    <property type="entry name" value="Transket_pyr"/>
    <property type="match status" value="1"/>
</dbReference>
<evidence type="ECO:0000256" key="3">
    <source>
        <dbReference type="ARBA" id="ARBA00023002"/>
    </source>
</evidence>
<dbReference type="InterPro" id="IPR001017">
    <property type="entry name" value="DH_E1"/>
</dbReference>
<accession>A0A6J4R8V4</accession>
<dbReference type="GO" id="GO:0000287">
    <property type="term" value="F:magnesium ion binding"/>
    <property type="evidence" value="ECO:0007669"/>
    <property type="project" value="UniProtKB-ARBA"/>
</dbReference>
<evidence type="ECO:0000313" key="8">
    <source>
        <dbReference type="EMBL" id="CAA9466182.1"/>
    </source>
</evidence>
<dbReference type="Pfam" id="PF16870">
    <property type="entry name" value="OxoGdeHyase_C"/>
    <property type="match status" value="1"/>
</dbReference>
<comment type="cofactor">
    <cofactor evidence="1">
        <name>thiamine diphosphate</name>
        <dbReference type="ChEBI" id="CHEBI:58937"/>
    </cofactor>
</comment>
<dbReference type="NCBIfam" id="TIGR00239">
    <property type="entry name" value="2oxo_dh_E1"/>
    <property type="match status" value="1"/>
</dbReference>
<keyword evidence="2" id="KW-0816">Tricarboxylic acid cycle</keyword>
<dbReference type="Pfam" id="PF02779">
    <property type="entry name" value="Transket_pyr"/>
    <property type="match status" value="1"/>
</dbReference>
<dbReference type="InterPro" id="IPR042179">
    <property type="entry name" value="KGD_C_sf"/>
</dbReference>
<sequence>MENITESQFYGPNLGYVLELYERYREDPDSVDESMRSFFETWSPPQPGTNGQAAGVTAEADVEKIVGATKYVRSIRDFGHRVARLDPLGSEPPGDPTLEPGFHDLTDEDLEALPAVLINAPGTGPIAERTNTAREAIDELARIYCNTTGYDFGHIHNSTERFWLRDAVESERFNQIGDDDEAKRLLKSLTRVDTFERYLHRTFLGQKRFSVEGTDMVVPMLNLLVRSAAEEGTPEVVLGMAHRGRLNVLAHVLNKPYSKIFGEFQQPDSGEKPSAAGLPGDAWVGDVKYHLGIRGYHLESGEEDQHVLVNLAPNPSHLEVVDPVVEGMARAAQETRDEAGPPKQDEDASLPVLIHGDAAFPGEGVVAETLNLYKLPGYKTGGTIHIITNNQLGFTTEQDDARSTLYASDLAKGYEIPVLHVNADDPEACLAAARFAFAYREEFRKDFMIDLIGYRRFGHNEGDEPAYTQPKMYEIIKDHPTVREIYARELEERGIIAEGEADELVEQIWERMDEVRKNPEEMDEDDLATDEPHTPLVEVPETAVSEERLVELNQALLERPEGFHSNDKLERLLHRNRGELNGDSGGVDWAHAEALAFASLLEDGVPIRLTGQDTERGTFSQRHAVLHDIETGDAYVPLQNIPQAKASFDVHNSPLSEVAVMGFEYGYTMNAQEALVLWEAQYGDFSNVGQTMIDQFIVSGQAKWGQTSGLVFLLPHGYEGQGPEHSSARLERYLQLAAHENIRIANCTTAAQYFHLLRAQAVLRDEQRPLIIMTPKSLLRHPLAASNLEELTGGKFQPVLDDEEMSSEERADSIERLMLCSGKFYTELVQSEARKEDEVTAVARVELLYPFPEQDVKGIIEGYPNLQEIVWVQEEPKNMGAWTFVEPILREIVDGELPIRYIGKPARPSTAQGSAGFHKREHARIVREAFKSADEDIEKEFAPEETQEKAPSKTD</sequence>
<dbReference type="InterPro" id="IPR005475">
    <property type="entry name" value="Transketolase-like_Pyr-bd"/>
</dbReference>
<dbReference type="GO" id="GO:0005829">
    <property type="term" value="C:cytosol"/>
    <property type="evidence" value="ECO:0007669"/>
    <property type="project" value="TreeGrafter"/>
</dbReference>
<name>A0A6J4R8V4_9ACTN</name>
<dbReference type="Pfam" id="PF00676">
    <property type="entry name" value="E1_dh"/>
    <property type="match status" value="1"/>
</dbReference>
<dbReference type="InterPro" id="IPR029061">
    <property type="entry name" value="THDP-binding"/>
</dbReference>
<dbReference type="NCBIfam" id="NF008907">
    <property type="entry name" value="PRK12270.1"/>
    <property type="match status" value="1"/>
</dbReference>
<dbReference type="InterPro" id="IPR011603">
    <property type="entry name" value="2oxoglutarate_DH_E1"/>
</dbReference>
<organism evidence="8">
    <name type="scientific">uncultured Rubrobacteraceae bacterium</name>
    <dbReference type="NCBI Taxonomy" id="349277"/>
    <lineage>
        <taxon>Bacteria</taxon>
        <taxon>Bacillati</taxon>
        <taxon>Actinomycetota</taxon>
        <taxon>Rubrobacteria</taxon>
        <taxon>Rubrobacterales</taxon>
        <taxon>Rubrobacteraceae</taxon>
        <taxon>environmental samples</taxon>
    </lineage>
</organism>
<feature type="region of interest" description="Disordered" evidence="6">
    <location>
        <begin position="934"/>
        <end position="955"/>
    </location>
</feature>
<evidence type="ECO:0000256" key="2">
    <source>
        <dbReference type="ARBA" id="ARBA00022532"/>
    </source>
</evidence>
<comment type="catalytic activity">
    <reaction evidence="5">
        <text>N(6)-[(R)-lipoyl]-L-lysyl-[protein] + 2-oxoglutarate + H(+) = N(6)-[(R)-S(8)-succinyldihydrolipoyl]-L-lysyl-[protein] + CO2</text>
        <dbReference type="Rhea" id="RHEA:12188"/>
        <dbReference type="Rhea" id="RHEA-COMP:10474"/>
        <dbReference type="Rhea" id="RHEA-COMP:20092"/>
        <dbReference type="ChEBI" id="CHEBI:15378"/>
        <dbReference type="ChEBI" id="CHEBI:16526"/>
        <dbReference type="ChEBI" id="CHEBI:16810"/>
        <dbReference type="ChEBI" id="CHEBI:83099"/>
        <dbReference type="ChEBI" id="CHEBI:83120"/>
        <dbReference type="EC" id="1.2.4.2"/>
    </reaction>
</comment>
<dbReference type="CDD" id="cd02016">
    <property type="entry name" value="TPP_E1_OGDC_like"/>
    <property type="match status" value="1"/>
</dbReference>
<dbReference type="GO" id="GO:0045252">
    <property type="term" value="C:oxoglutarate dehydrogenase complex"/>
    <property type="evidence" value="ECO:0007669"/>
    <property type="project" value="TreeGrafter"/>
</dbReference>
<dbReference type="FunFam" id="3.40.50.970:FF:000036">
    <property type="entry name" value="2-oxoglutarate dehydrogenase E1 component"/>
    <property type="match status" value="1"/>
</dbReference>
<dbReference type="GO" id="GO:0004591">
    <property type="term" value="F:oxoglutarate dehydrogenase (succinyl-transferring) activity"/>
    <property type="evidence" value="ECO:0007669"/>
    <property type="project" value="UniProtKB-EC"/>
</dbReference>
<keyword evidence="4" id="KW-0786">Thiamine pyrophosphate</keyword>
<dbReference type="PANTHER" id="PTHR23152">
    <property type="entry name" value="2-OXOGLUTARATE DEHYDROGENASE"/>
    <property type="match status" value="1"/>
</dbReference>
<dbReference type="GO" id="GO:0030976">
    <property type="term" value="F:thiamine pyrophosphate binding"/>
    <property type="evidence" value="ECO:0007669"/>
    <property type="project" value="InterPro"/>
</dbReference>
<keyword evidence="3 8" id="KW-0560">Oxidoreductase</keyword>
<dbReference type="InterPro" id="IPR032106">
    <property type="entry name" value="2-oxogl_dehyd_N"/>
</dbReference>
<protein>
    <submittedName>
        <fullName evidence="8">2-oxoglutarate dehydrogenase E1 component</fullName>
        <ecNumber evidence="8">1.2.4.2</ecNumber>
    </submittedName>
</protein>
<dbReference type="EMBL" id="CADCVE010000106">
    <property type="protein sequence ID" value="CAA9466182.1"/>
    <property type="molecule type" value="Genomic_DNA"/>
</dbReference>
<dbReference type="EC" id="1.2.4.2" evidence="8"/>
<evidence type="ECO:0000256" key="6">
    <source>
        <dbReference type="SAM" id="MobiDB-lite"/>
    </source>
</evidence>
<reference evidence="8" key="1">
    <citation type="submission" date="2020-02" db="EMBL/GenBank/DDBJ databases">
        <authorList>
            <person name="Meier V. D."/>
        </authorList>
    </citation>
    <scope>NUCLEOTIDE SEQUENCE</scope>
    <source>
        <strain evidence="8">AVDCRST_MAG28</strain>
    </source>
</reference>
<evidence type="ECO:0000256" key="4">
    <source>
        <dbReference type="ARBA" id="ARBA00023052"/>
    </source>
</evidence>
<dbReference type="Gene3D" id="1.10.287.1150">
    <property type="entry name" value="TPP helical domain"/>
    <property type="match status" value="1"/>
</dbReference>
<dbReference type="Pfam" id="PF16078">
    <property type="entry name" value="2-oxogl_dehyd_N"/>
    <property type="match status" value="1"/>
</dbReference>
<evidence type="ECO:0000259" key="7">
    <source>
        <dbReference type="SMART" id="SM00861"/>
    </source>
</evidence>
<dbReference type="PIRSF" id="PIRSF000157">
    <property type="entry name" value="Oxoglu_dh_E1"/>
    <property type="match status" value="1"/>
</dbReference>
<dbReference type="Gene3D" id="3.40.50.12470">
    <property type="match status" value="1"/>
</dbReference>
<gene>
    <name evidence="8" type="ORF">AVDCRST_MAG28-4107</name>
</gene>
<dbReference type="NCBIfam" id="NF006914">
    <property type="entry name" value="PRK09404.1"/>
    <property type="match status" value="1"/>
</dbReference>